<dbReference type="InterPro" id="IPR036514">
    <property type="entry name" value="SGNH_hydro_sf"/>
</dbReference>
<dbReference type="EMBL" id="JAUHHV010000001">
    <property type="protein sequence ID" value="KAK1435619.1"/>
    <property type="molecule type" value="Genomic_DNA"/>
</dbReference>
<dbReference type="GO" id="GO:0016042">
    <property type="term" value="P:lipid catabolic process"/>
    <property type="evidence" value="ECO:0007669"/>
    <property type="project" value="UniProtKB-KW"/>
</dbReference>
<keyword evidence="3" id="KW-0442">Lipid degradation</keyword>
<organism evidence="5 6">
    <name type="scientific">Tagetes erecta</name>
    <name type="common">African marigold</name>
    <dbReference type="NCBI Taxonomy" id="13708"/>
    <lineage>
        <taxon>Eukaryota</taxon>
        <taxon>Viridiplantae</taxon>
        <taxon>Streptophyta</taxon>
        <taxon>Embryophyta</taxon>
        <taxon>Tracheophyta</taxon>
        <taxon>Spermatophyta</taxon>
        <taxon>Magnoliopsida</taxon>
        <taxon>eudicotyledons</taxon>
        <taxon>Gunneridae</taxon>
        <taxon>Pentapetalae</taxon>
        <taxon>asterids</taxon>
        <taxon>campanulids</taxon>
        <taxon>Asterales</taxon>
        <taxon>Asteraceae</taxon>
        <taxon>Asteroideae</taxon>
        <taxon>Heliantheae alliance</taxon>
        <taxon>Tageteae</taxon>
        <taxon>Tagetes</taxon>
    </lineage>
</organism>
<dbReference type="SUPFAM" id="SSF52266">
    <property type="entry name" value="SGNH hydrolase"/>
    <property type="match status" value="1"/>
</dbReference>
<comment type="similarity">
    <text evidence="1">Belongs to the 'GDSL' lipolytic enzyme family.</text>
</comment>
<dbReference type="PANTHER" id="PTHR45648:SF90">
    <property type="entry name" value="GDSL-LIKE LIPASE_ACYLHYDROLASE SUPERFAMILY PROTEIN-RELATED"/>
    <property type="match status" value="1"/>
</dbReference>
<evidence type="ECO:0000256" key="4">
    <source>
        <dbReference type="SAM" id="SignalP"/>
    </source>
</evidence>
<evidence type="ECO:0000313" key="6">
    <source>
        <dbReference type="Proteomes" id="UP001229421"/>
    </source>
</evidence>
<dbReference type="AlphaFoldDB" id="A0AAD8P7U5"/>
<dbReference type="PANTHER" id="PTHR45648">
    <property type="entry name" value="GDSL LIPASE/ACYLHYDROLASE FAMILY PROTEIN (AFU_ORTHOLOGUE AFUA_4G14700)"/>
    <property type="match status" value="1"/>
</dbReference>
<evidence type="ECO:0000313" key="5">
    <source>
        <dbReference type="EMBL" id="KAK1435619.1"/>
    </source>
</evidence>
<dbReference type="CDD" id="cd01837">
    <property type="entry name" value="SGNH_plant_lipase_like"/>
    <property type="match status" value="1"/>
</dbReference>
<sequence length="367" mass="39935">MATGPSSLNFTTSLFLSILLLAAGGLCESSVPGTYIFGDSLVDVGNNNDLSQPEVKANFRHNGVDFPTGEATGRFSNGKNSVDFLAEKVGLPSAPPYMSLLPLSRQLIGLNTDLVTGVNFASGGAGILNASNEDLIPLTEQVDYYTLVHDILTKQMGPDEAQAHLSKSLFVVVIGSNDVFGYFNKSSNVSKQYTPQQYVELMVSTLKGLLKRLDELGARKFVVSGVGEIGCCPALRKENPSGECIVEVNTCATMFNDGLKAMLQELKTESSDINYTYFETYAVMNDIIQHPETYGITEVKEACCGRGNLNADDFCLPTSTYCSNRKEHLFWDLYHPTEHTSSIFANLIYNGSQPITTPVNVEQLVNI</sequence>
<dbReference type="Proteomes" id="UP001229421">
    <property type="component" value="Unassembled WGS sequence"/>
</dbReference>
<dbReference type="Pfam" id="PF00657">
    <property type="entry name" value="Lipase_GDSL"/>
    <property type="match status" value="1"/>
</dbReference>
<keyword evidence="3" id="KW-0443">Lipid metabolism</keyword>
<dbReference type="InterPro" id="IPR001087">
    <property type="entry name" value="GDSL"/>
</dbReference>
<keyword evidence="4" id="KW-0732">Signal</keyword>
<accession>A0AAD8P7U5</accession>
<proteinExistence type="inferred from homology"/>
<keyword evidence="2" id="KW-0378">Hydrolase</keyword>
<dbReference type="InterPro" id="IPR035669">
    <property type="entry name" value="SGNH_plant_lipase-like"/>
</dbReference>
<feature type="signal peptide" evidence="4">
    <location>
        <begin position="1"/>
        <end position="29"/>
    </location>
</feature>
<dbReference type="GO" id="GO:0016788">
    <property type="term" value="F:hydrolase activity, acting on ester bonds"/>
    <property type="evidence" value="ECO:0007669"/>
    <property type="project" value="InterPro"/>
</dbReference>
<comment type="caution">
    <text evidence="5">The sequence shown here is derived from an EMBL/GenBank/DDBJ whole genome shotgun (WGS) entry which is preliminary data.</text>
</comment>
<gene>
    <name evidence="5" type="ORF">QVD17_01385</name>
</gene>
<protein>
    <submittedName>
        <fullName evidence="5">Uncharacterized protein</fullName>
    </submittedName>
</protein>
<keyword evidence="6" id="KW-1185">Reference proteome</keyword>
<evidence type="ECO:0000256" key="2">
    <source>
        <dbReference type="ARBA" id="ARBA00022801"/>
    </source>
</evidence>
<dbReference type="Gene3D" id="3.40.50.1110">
    <property type="entry name" value="SGNH hydrolase"/>
    <property type="match status" value="1"/>
</dbReference>
<reference evidence="5" key="1">
    <citation type="journal article" date="2023" name="bioRxiv">
        <title>Improved chromosome-level genome assembly for marigold (Tagetes erecta).</title>
        <authorList>
            <person name="Jiang F."/>
            <person name="Yuan L."/>
            <person name="Wang S."/>
            <person name="Wang H."/>
            <person name="Xu D."/>
            <person name="Wang A."/>
            <person name="Fan W."/>
        </authorList>
    </citation>
    <scope>NUCLEOTIDE SEQUENCE</scope>
    <source>
        <strain evidence="5">WSJ</strain>
        <tissue evidence="5">Leaf</tissue>
    </source>
</reference>
<evidence type="ECO:0000256" key="3">
    <source>
        <dbReference type="ARBA" id="ARBA00022963"/>
    </source>
</evidence>
<evidence type="ECO:0000256" key="1">
    <source>
        <dbReference type="ARBA" id="ARBA00008668"/>
    </source>
</evidence>
<dbReference type="InterPro" id="IPR051058">
    <property type="entry name" value="GDSL_Est/Lipase"/>
</dbReference>
<name>A0AAD8P7U5_TARER</name>
<feature type="chain" id="PRO_5041932629" evidence="4">
    <location>
        <begin position="30"/>
        <end position="367"/>
    </location>
</feature>